<feature type="region of interest" description="Disordered" evidence="1">
    <location>
        <begin position="375"/>
        <end position="423"/>
    </location>
</feature>
<feature type="compositionally biased region" description="Low complexity" evidence="1">
    <location>
        <begin position="412"/>
        <end position="423"/>
    </location>
</feature>
<feature type="region of interest" description="Disordered" evidence="1">
    <location>
        <begin position="467"/>
        <end position="506"/>
    </location>
</feature>
<feature type="compositionally biased region" description="Basic and acidic residues" evidence="1">
    <location>
        <begin position="799"/>
        <end position="843"/>
    </location>
</feature>
<feature type="region of interest" description="Disordered" evidence="1">
    <location>
        <begin position="245"/>
        <end position="312"/>
    </location>
</feature>
<feature type="compositionally biased region" description="Polar residues" evidence="1">
    <location>
        <begin position="385"/>
        <end position="394"/>
    </location>
</feature>
<feature type="region of interest" description="Disordered" evidence="1">
    <location>
        <begin position="118"/>
        <end position="145"/>
    </location>
</feature>
<evidence type="ECO:0000256" key="1">
    <source>
        <dbReference type="SAM" id="MobiDB-lite"/>
    </source>
</evidence>
<comment type="caution">
    <text evidence="2">The sequence shown here is derived from an EMBL/GenBank/DDBJ whole genome shotgun (WGS) entry which is preliminary data.</text>
</comment>
<reference evidence="2 3" key="1">
    <citation type="submission" date="2020-01" db="EMBL/GenBank/DDBJ databases">
        <authorList>
            <person name="Gupta K D."/>
        </authorList>
    </citation>
    <scope>NUCLEOTIDE SEQUENCE [LARGE SCALE GENOMIC DNA]</scope>
</reference>
<feature type="compositionally biased region" description="Basic and acidic residues" evidence="1">
    <location>
        <begin position="70"/>
        <end position="96"/>
    </location>
</feature>
<feature type="region of interest" description="Disordered" evidence="1">
    <location>
        <begin position="771"/>
        <end position="872"/>
    </location>
</feature>
<evidence type="ECO:0000313" key="2">
    <source>
        <dbReference type="EMBL" id="CAA7261203.1"/>
    </source>
</evidence>
<dbReference type="Proteomes" id="UP000467700">
    <property type="component" value="Unassembled WGS sequence"/>
</dbReference>
<keyword evidence="3" id="KW-1185">Reference proteome</keyword>
<dbReference type="EMBL" id="CACVBS010000032">
    <property type="protein sequence ID" value="CAA7261203.1"/>
    <property type="molecule type" value="Genomic_DNA"/>
</dbReference>
<feature type="compositionally biased region" description="Polar residues" evidence="1">
    <location>
        <begin position="569"/>
        <end position="581"/>
    </location>
</feature>
<evidence type="ECO:0000313" key="3">
    <source>
        <dbReference type="Proteomes" id="UP000467700"/>
    </source>
</evidence>
<feature type="compositionally biased region" description="Basic residues" evidence="1">
    <location>
        <begin position="134"/>
        <end position="145"/>
    </location>
</feature>
<feature type="region of interest" description="Disordered" evidence="1">
    <location>
        <begin position="1"/>
        <end position="96"/>
    </location>
</feature>
<feature type="compositionally biased region" description="Low complexity" evidence="1">
    <location>
        <begin position="474"/>
        <end position="496"/>
    </location>
</feature>
<organism evidence="2 3">
    <name type="scientific">Cyclocybe aegerita</name>
    <name type="common">Black poplar mushroom</name>
    <name type="synonym">Agrocybe aegerita</name>
    <dbReference type="NCBI Taxonomy" id="1973307"/>
    <lineage>
        <taxon>Eukaryota</taxon>
        <taxon>Fungi</taxon>
        <taxon>Dikarya</taxon>
        <taxon>Basidiomycota</taxon>
        <taxon>Agaricomycotina</taxon>
        <taxon>Agaricomycetes</taxon>
        <taxon>Agaricomycetidae</taxon>
        <taxon>Agaricales</taxon>
        <taxon>Agaricineae</taxon>
        <taxon>Bolbitiaceae</taxon>
        <taxon>Cyclocybe</taxon>
    </lineage>
</organism>
<sequence>MASTASPRFPFSLPGSGSKKKSTTHPSREGDEWYIPYNGPVEPPPPKKSARRRDSWGDVVDEYGEGGVAKGKEDGRRGEGEGKQGGKESRDEYWDRDRDGYRESKERFRDGLGYREDDLDDRERTQGPRCTYSGRRRRAREQRPRRRTLLPSTLVLALLARLRLEPERQRRLARAPLRTPAHAHPVWRVGRVAPHDVVWRDRPFTADVLRRHTVIYAATVDCVLGCSGVGGLKAQRSMTAISSGYGSSVGPTNGNGNSNSNSHSHSHSHSNSLSYTTSQNQSPQPQHQSSQPQPQLQHQLRNQPSNPTSNAAALSLAQAERFSAATNTTSTTTDEDYYNSYYATLLHRPGSERVPLSQIPDVHPYQQLAPGVGPGVGGGMGGTEPSIQDSPYSDSSERRLLPNQNRSGHRYNTSSGTSNSGGAAAANVNMKGAIARRDFAYMGGAGALVGVGVGALAVGGPGGAGGREGGVAGGVSRANSTSTSNTASTTSASASGSGTGTSHGRGLVMTTASQQTQGHPYASAYAFPSQTRDDPYSPHTPHSAPIIHTPHSLDGVPRLTISPVDASNPHPNSSHLTQRRQPASADAAHHTFSSVFSSLSPRSHTSRLNSQGRLGGFATGGLVGGLGLGLGRYLKSSSSTPNLRESVIAIDAAEAARAGQESAGVDGPPPYASPTTWAHAHGAGGGGAEVDPPPSGHPYTTATPAMNQREEPAAIATTHLSVPPQKQPATVPPPFVPPKGLDKWLSAETWCDAVLFPRPRLRLKHELLTSSSSFGDGHGYNRITDAPPTINVPLTGSGRIRETREIVGREGKENKERDGKEGRDVKEKEAREEGKEKDGKEAGTTRPAPIRPPRPKSFAMDDLALPSPVPSLAHMASPGARLVREQARAQRLAHAC</sequence>
<dbReference type="AlphaFoldDB" id="A0A8S0WG34"/>
<feature type="compositionally biased region" description="Low complexity" evidence="1">
    <location>
        <begin position="246"/>
        <end position="304"/>
    </location>
</feature>
<accession>A0A8S0WG34</accession>
<dbReference type="OrthoDB" id="3228777at2759"/>
<proteinExistence type="predicted"/>
<feature type="region of interest" description="Disordered" evidence="1">
    <location>
        <begin position="525"/>
        <end position="589"/>
    </location>
</feature>
<protein>
    <submittedName>
        <fullName evidence="2">Uncharacterized protein</fullName>
    </submittedName>
</protein>
<name>A0A8S0WG34_CYCAE</name>
<gene>
    <name evidence="2" type="ORF">AAE3_LOCUS3514</name>
</gene>
<feature type="region of interest" description="Disordered" evidence="1">
    <location>
        <begin position="659"/>
        <end position="703"/>
    </location>
</feature>